<comment type="caution">
    <text evidence="9">The sequence shown here is derived from an EMBL/GenBank/DDBJ whole genome shotgun (WGS) entry which is preliminary data.</text>
</comment>
<keyword evidence="2 7" id="KW-0812">Transmembrane</keyword>
<feature type="transmembrane region" description="Helical" evidence="7">
    <location>
        <begin position="112"/>
        <end position="130"/>
    </location>
</feature>
<keyword evidence="10" id="KW-1185">Reference proteome</keyword>
<sequence length="406" mass="45335">MSVTVDPIILVAFGEPPEGMHIAEEQYTMYNIITSVALAVAVAAVALRLYVRRLKGPRLGADDVAIIISTVCSGATVVLTVLAGTHGASTHIWANTLPRLMKLLKVVYAEPYIYALAVTGTKISILLFYRRLFYSKNSTRGVFFYLYWFAFFLATVYPFILWITMACACRPVSYYWNQYIGAEGYCIDIKKFFLALGIVNMLNDVVILIVPIPRIIDLQLSKRLKASVIGIMLLGGFVCIASIVRIYYLYGLFTNLDATWWVGSAMAWSSIEPSVAIISACLPTFAPLFRVNRSRPHESSPYYISDRTEASRLNLQFGKATRTNARMGIKTTIRTSAPNFTIDEDEVELTYNMKGEGSGSMSSRETGPKRDSGDNRGIVVSTQVTVSSSRRKDYYREKQLPTLPKE</sequence>
<evidence type="ECO:0000313" key="10">
    <source>
        <dbReference type="Proteomes" id="UP000777438"/>
    </source>
</evidence>
<comment type="subcellular location">
    <subcellularLocation>
        <location evidence="1">Membrane</location>
        <topology evidence="1">Multi-pass membrane protein</topology>
    </subcellularLocation>
</comment>
<dbReference type="Pfam" id="PF20684">
    <property type="entry name" value="Fung_rhodopsin"/>
    <property type="match status" value="1"/>
</dbReference>
<dbReference type="OrthoDB" id="5329176at2759"/>
<keyword evidence="3 7" id="KW-1133">Transmembrane helix</keyword>
<reference evidence="9 10" key="1">
    <citation type="journal article" date="2021" name="Nat. Commun.">
        <title>Genetic determinants of endophytism in the Arabidopsis root mycobiome.</title>
        <authorList>
            <person name="Mesny F."/>
            <person name="Miyauchi S."/>
            <person name="Thiergart T."/>
            <person name="Pickel B."/>
            <person name="Atanasova L."/>
            <person name="Karlsson M."/>
            <person name="Huettel B."/>
            <person name="Barry K.W."/>
            <person name="Haridas S."/>
            <person name="Chen C."/>
            <person name="Bauer D."/>
            <person name="Andreopoulos W."/>
            <person name="Pangilinan J."/>
            <person name="LaButti K."/>
            <person name="Riley R."/>
            <person name="Lipzen A."/>
            <person name="Clum A."/>
            <person name="Drula E."/>
            <person name="Henrissat B."/>
            <person name="Kohler A."/>
            <person name="Grigoriev I.V."/>
            <person name="Martin F.M."/>
            <person name="Hacquard S."/>
        </authorList>
    </citation>
    <scope>NUCLEOTIDE SEQUENCE [LARGE SCALE GENOMIC DNA]</scope>
    <source>
        <strain evidence="9 10">MPI-CAGE-CH-0241</strain>
    </source>
</reference>
<accession>A0A9P8W2M4</accession>
<feature type="transmembrane region" description="Helical" evidence="7">
    <location>
        <begin position="29"/>
        <end position="51"/>
    </location>
</feature>
<evidence type="ECO:0000256" key="1">
    <source>
        <dbReference type="ARBA" id="ARBA00004141"/>
    </source>
</evidence>
<dbReference type="PANTHER" id="PTHR33048:SF163">
    <property type="entry name" value="INTEGRAL MEMBRANE PROTEIN (AFU_ORTHOLOGUE AFUA_8G05510)"/>
    <property type="match status" value="1"/>
</dbReference>
<feature type="compositionally biased region" description="Basic and acidic residues" evidence="6">
    <location>
        <begin position="390"/>
        <end position="406"/>
    </location>
</feature>
<feature type="compositionally biased region" description="Low complexity" evidence="6">
    <location>
        <begin position="379"/>
        <end position="388"/>
    </location>
</feature>
<feature type="transmembrane region" description="Helical" evidence="7">
    <location>
        <begin position="270"/>
        <end position="289"/>
    </location>
</feature>
<dbReference type="InterPro" id="IPR052337">
    <property type="entry name" value="SAT4-like"/>
</dbReference>
<dbReference type="AlphaFoldDB" id="A0A9P8W2M4"/>
<evidence type="ECO:0000256" key="3">
    <source>
        <dbReference type="ARBA" id="ARBA00022989"/>
    </source>
</evidence>
<organism evidence="9 10">
    <name type="scientific">Thelonectria olida</name>
    <dbReference type="NCBI Taxonomy" id="1576542"/>
    <lineage>
        <taxon>Eukaryota</taxon>
        <taxon>Fungi</taxon>
        <taxon>Dikarya</taxon>
        <taxon>Ascomycota</taxon>
        <taxon>Pezizomycotina</taxon>
        <taxon>Sordariomycetes</taxon>
        <taxon>Hypocreomycetidae</taxon>
        <taxon>Hypocreales</taxon>
        <taxon>Nectriaceae</taxon>
        <taxon>Thelonectria</taxon>
    </lineage>
</organism>
<dbReference type="EMBL" id="JAGPYM010000018">
    <property type="protein sequence ID" value="KAH6885447.1"/>
    <property type="molecule type" value="Genomic_DNA"/>
</dbReference>
<evidence type="ECO:0000256" key="2">
    <source>
        <dbReference type="ARBA" id="ARBA00022692"/>
    </source>
</evidence>
<feature type="transmembrane region" description="Helical" evidence="7">
    <location>
        <begin position="192"/>
        <end position="216"/>
    </location>
</feature>
<feature type="domain" description="Rhodopsin" evidence="8">
    <location>
        <begin position="47"/>
        <end position="290"/>
    </location>
</feature>
<dbReference type="GO" id="GO:0016020">
    <property type="term" value="C:membrane"/>
    <property type="evidence" value="ECO:0007669"/>
    <property type="project" value="UniProtKB-SubCell"/>
</dbReference>
<feature type="transmembrane region" description="Helical" evidence="7">
    <location>
        <begin position="63"/>
        <end position="92"/>
    </location>
</feature>
<evidence type="ECO:0000256" key="6">
    <source>
        <dbReference type="SAM" id="MobiDB-lite"/>
    </source>
</evidence>
<dbReference type="PANTHER" id="PTHR33048">
    <property type="entry name" value="PTH11-LIKE INTEGRAL MEMBRANE PROTEIN (AFU_ORTHOLOGUE AFUA_5G11245)"/>
    <property type="match status" value="1"/>
</dbReference>
<feature type="region of interest" description="Disordered" evidence="6">
    <location>
        <begin position="353"/>
        <end position="406"/>
    </location>
</feature>
<evidence type="ECO:0000256" key="5">
    <source>
        <dbReference type="ARBA" id="ARBA00038359"/>
    </source>
</evidence>
<evidence type="ECO:0000256" key="7">
    <source>
        <dbReference type="SAM" id="Phobius"/>
    </source>
</evidence>
<comment type="similarity">
    <text evidence="5">Belongs to the SAT4 family.</text>
</comment>
<gene>
    <name evidence="9" type="ORF">B0T10DRAFT_492713</name>
</gene>
<name>A0A9P8W2M4_9HYPO</name>
<protein>
    <recommendedName>
        <fullName evidence="8">Rhodopsin domain-containing protein</fullName>
    </recommendedName>
</protein>
<evidence type="ECO:0000259" key="8">
    <source>
        <dbReference type="Pfam" id="PF20684"/>
    </source>
</evidence>
<feature type="transmembrane region" description="Helical" evidence="7">
    <location>
        <begin position="142"/>
        <end position="165"/>
    </location>
</feature>
<proteinExistence type="inferred from homology"/>
<evidence type="ECO:0000256" key="4">
    <source>
        <dbReference type="ARBA" id="ARBA00023136"/>
    </source>
</evidence>
<dbReference type="Proteomes" id="UP000777438">
    <property type="component" value="Unassembled WGS sequence"/>
</dbReference>
<evidence type="ECO:0000313" key="9">
    <source>
        <dbReference type="EMBL" id="KAH6885447.1"/>
    </source>
</evidence>
<dbReference type="InterPro" id="IPR049326">
    <property type="entry name" value="Rhodopsin_dom_fungi"/>
</dbReference>
<feature type="transmembrane region" description="Helical" evidence="7">
    <location>
        <begin position="228"/>
        <end position="250"/>
    </location>
</feature>
<keyword evidence="4 7" id="KW-0472">Membrane</keyword>